<dbReference type="AlphaFoldDB" id="A0A392RW50"/>
<keyword evidence="2" id="KW-1185">Reference proteome</keyword>
<evidence type="ECO:0000313" key="2">
    <source>
        <dbReference type="Proteomes" id="UP000265520"/>
    </source>
</evidence>
<proteinExistence type="predicted"/>
<organism evidence="1 2">
    <name type="scientific">Trifolium medium</name>
    <dbReference type="NCBI Taxonomy" id="97028"/>
    <lineage>
        <taxon>Eukaryota</taxon>
        <taxon>Viridiplantae</taxon>
        <taxon>Streptophyta</taxon>
        <taxon>Embryophyta</taxon>
        <taxon>Tracheophyta</taxon>
        <taxon>Spermatophyta</taxon>
        <taxon>Magnoliopsida</taxon>
        <taxon>eudicotyledons</taxon>
        <taxon>Gunneridae</taxon>
        <taxon>Pentapetalae</taxon>
        <taxon>rosids</taxon>
        <taxon>fabids</taxon>
        <taxon>Fabales</taxon>
        <taxon>Fabaceae</taxon>
        <taxon>Papilionoideae</taxon>
        <taxon>50 kb inversion clade</taxon>
        <taxon>NPAAA clade</taxon>
        <taxon>Hologalegina</taxon>
        <taxon>IRL clade</taxon>
        <taxon>Trifolieae</taxon>
        <taxon>Trifolium</taxon>
    </lineage>
</organism>
<protein>
    <submittedName>
        <fullName evidence="1">Uncharacterized protein</fullName>
    </submittedName>
</protein>
<dbReference type="EMBL" id="LXQA010279182">
    <property type="protein sequence ID" value="MCI40387.1"/>
    <property type="molecule type" value="Genomic_DNA"/>
</dbReference>
<name>A0A392RW50_9FABA</name>
<feature type="non-terminal residue" evidence="1">
    <location>
        <position position="1"/>
    </location>
</feature>
<comment type="caution">
    <text evidence="1">The sequence shown here is derived from an EMBL/GenBank/DDBJ whole genome shotgun (WGS) entry which is preliminary data.</text>
</comment>
<accession>A0A392RW50</accession>
<dbReference type="Proteomes" id="UP000265520">
    <property type="component" value="Unassembled WGS sequence"/>
</dbReference>
<reference evidence="1 2" key="1">
    <citation type="journal article" date="2018" name="Front. Plant Sci.">
        <title>Red Clover (Trifolium pratense) and Zigzag Clover (T. medium) - A Picture of Genomic Similarities and Differences.</title>
        <authorList>
            <person name="Dluhosova J."/>
            <person name="Istvanek J."/>
            <person name="Nedelnik J."/>
            <person name="Repkova J."/>
        </authorList>
    </citation>
    <scope>NUCLEOTIDE SEQUENCE [LARGE SCALE GENOMIC DNA]</scope>
    <source>
        <strain evidence="2">cv. 10/8</strain>
        <tissue evidence="1">Leaf</tissue>
    </source>
</reference>
<sequence>FMKDLRERSVMCRAINMFRWRLGSQARPSTGGGHG</sequence>
<evidence type="ECO:0000313" key="1">
    <source>
        <dbReference type="EMBL" id="MCI40387.1"/>
    </source>
</evidence>